<sequence length="302" mass="33472">MQQTLSFRFLPLFLSTQASSNAMSAPTANLLASVFDAGATPIGELVQKFNFSRVDVQDASKNDYLVVHLAPSYGAEGHVSKASLSKLDDNVKIMITGTLKTLSKVDPSERSYDSVLGSLTNNPLLETVASSEVIKRADKILKDDTHFMKVDWKVPDASAIAKVQEWLNTVIDDKETVVASGISGKVLKDIVALSSTFIKETSIFEGLSEVIEIPVKKEKLEKTILDITFLRFPTQKTPVFKLNHIILREWTQYEKIALLEKQTTGITCDYVSREFKPRAATLNALKTETREGAIKQAEELFV</sequence>
<evidence type="ECO:0000313" key="2">
    <source>
        <dbReference type="EMBL" id="KAF4622188.1"/>
    </source>
</evidence>
<feature type="signal peptide" evidence="1">
    <location>
        <begin position="1"/>
        <end position="20"/>
    </location>
</feature>
<comment type="caution">
    <text evidence="2">The sequence shown here is derived from an EMBL/GenBank/DDBJ whole genome shotgun (WGS) entry which is preliminary data.</text>
</comment>
<feature type="chain" id="PRO_5034500464" evidence="1">
    <location>
        <begin position="21"/>
        <end position="302"/>
    </location>
</feature>
<keyword evidence="3" id="KW-1185">Reference proteome</keyword>
<dbReference type="EMBL" id="JAACJL010000002">
    <property type="protein sequence ID" value="KAF4622188.1"/>
    <property type="molecule type" value="Genomic_DNA"/>
</dbReference>
<reference evidence="2 3" key="1">
    <citation type="submission" date="2019-12" db="EMBL/GenBank/DDBJ databases">
        <authorList>
            <person name="Floudas D."/>
            <person name="Bentzer J."/>
            <person name="Ahren D."/>
            <person name="Johansson T."/>
            <person name="Persson P."/>
            <person name="Tunlid A."/>
        </authorList>
    </citation>
    <scope>NUCLEOTIDE SEQUENCE [LARGE SCALE GENOMIC DNA]</scope>
    <source>
        <strain evidence="2 3">CBS 102.39</strain>
    </source>
</reference>
<protein>
    <submittedName>
        <fullName evidence="2">Uncharacterized protein</fullName>
    </submittedName>
</protein>
<accession>A0A8H4R4C8</accession>
<dbReference type="Proteomes" id="UP000521872">
    <property type="component" value="Unassembled WGS sequence"/>
</dbReference>
<keyword evidence="1" id="KW-0732">Signal</keyword>
<evidence type="ECO:0000256" key="1">
    <source>
        <dbReference type="SAM" id="SignalP"/>
    </source>
</evidence>
<evidence type="ECO:0000313" key="3">
    <source>
        <dbReference type="Proteomes" id="UP000521872"/>
    </source>
</evidence>
<proteinExistence type="predicted"/>
<organism evidence="2 3">
    <name type="scientific">Agrocybe pediades</name>
    <dbReference type="NCBI Taxonomy" id="84607"/>
    <lineage>
        <taxon>Eukaryota</taxon>
        <taxon>Fungi</taxon>
        <taxon>Dikarya</taxon>
        <taxon>Basidiomycota</taxon>
        <taxon>Agaricomycotina</taxon>
        <taxon>Agaricomycetes</taxon>
        <taxon>Agaricomycetidae</taxon>
        <taxon>Agaricales</taxon>
        <taxon>Agaricineae</taxon>
        <taxon>Strophariaceae</taxon>
        <taxon>Agrocybe</taxon>
    </lineage>
</organism>
<gene>
    <name evidence="2" type="ORF">D9613_009422</name>
</gene>
<name>A0A8H4R4C8_9AGAR</name>
<dbReference type="AlphaFoldDB" id="A0A8H4R4C8"/>